<gene>
    <name evidence="9 13" type="primary">der</name>
    <name evidence="13" type="ORF">IAC78_03700</name>
</gene>
<dbReference type="PANTHER" id="PTHR43834">
    <property type="entry name" value="GTPASE DER"/>
    <property type="match status" value="1"/>
</dbReference>
<dbReference type="FunFam" id="3.30.300.20:FF:000004">
    <property type="entry name" value="GTPase Der"/>
    <property type="match status" value="1"/>
</dbReference>
<organism evidence="13 14">
    <name type="scientific">Candidatus Scatoplasma merdavium</name>
    <dbReference type="NCBI Taxonomy" id="2840932"/>
    <lineage>
        <taxon>Bacteria</taxon>
        <taxon>Bacillati</taxon>
        <taxon>Bacillota</taxon>
        <taxon>Bacilli</taxon>
        <taxon>Bacillales</taxon>
        <taxon>Candidatus Scatoplasma</taxon>
    </lineage>
</organism>
<dbReference type="HAMAP" id="MF_00195">
    <property type="entry name" value="GTPase_Der"/>
    <property type="match status" value="1"/>
</dbReference>
<dbReference type="Proteomes" id="UP000823629">
    <property type="component" value="Unassembled WGS sequence"/>
</dbReference>
<dbReference type="Gene3D" id="3.30.300.20">
    <property type="match status" value="1"/>
</dbReference>
<dbReference type="CDD" id="cd01895">
    <property type="entry name" value="EngA2"/>
    <property type="match status" value="1"/>
</dbReference>
<sequence length="444" mass="49901">MKILGKVALVGAPSTGKSTVFNRLIQQRKSIVSEEYGITRDRLYSKCEWLGREFILIDTGGLQLKDAPFQKEIKAQVDLALDEADIIVFLVDAKTGYTLNDEYVARELYKITDKPVILVANKVDNMEMSANIYDFLSLGFGEPIAVSAAHGIGIGDLLDKIVSLLPNKDYEDIEGKITFTLIGRPNVGKSSLVNAILDEQRVIVSNIAGTTRDSIDTAFNYNDKSYVCIDTAGLKRKGKIYEAVDKYAALRAVDAVMRAQVVALVIAADEGITEQDRHVVEIAMENNKPVVIAVNKWDLHSKENKAQYKFTLELKSYYKFLDYAPIVFLSAKNRTNIPELFNAIDKCYLDYNKRVQTSILNQVILDAQLSNQAPDFNGGRIKINYISQFETCPPSFALFVNNPKFMHFSYERYLENVLRKTCGLETTPIKLVMRKKDKKEGGLK</sequence>
<comment type="caution">
    <text evidence="13">The sequence shown here is derived from an EMBL/GenBank/DDBJ whole genome shotgun (WGS) entry which is preliminary data.</text>
</comment>
<evidence type="ECO:0000259" key="12">
    <source>
        <dbReference type="PROSITE" id="PS51712"/>
    </source>
</evidence>
<evidence type="ECO:0000256" key="1">
    <source>
        <dbReference type="ARBA" id="ARBA00008279"/>
    </source>
</evidence>
<dbReference type="InterPro" id="IPR032859">
    <property type="entry name" value="KH_dom-like"/>
</dbReference>
<evidence type="ECO:0000256" key="5">
    <source>
        <dbReference type="ARBA" id="ARBA00022741"/>
    </source>
</evidence>
<name>A0A9D9D9R2_9BACL</name>
<evidence type="ECO:0000256" key="10">
    <source>
        <dbReference type="PROSITE-ProRule" id="PRU01049"/>
    </source>
</evidence>
<dbReference type="SUPFAM" id="SSF52540">
    <property type="entry name" value="P-loop containing nucleoside triphosphate hydrolases"/>
    <property type="match status" value="2"/>
</dbReference>
<dbReference type="FunFam" id="3.40.50.300:FF:000057">
    <property type="entry name" value="GTPase Der"/>
    <property type="match status" value="1"/>
</dbReference>
<dbReference type="AlphaFoldDB" id="A0A9D9D9R2"/>
<comment type="subunit">
    <text evidence="9">Associates with the 50S ribosomal subunit.</text>
</comment>
<reference evidence="13" key="2">
    <citation type="journal article" date="2021" name="PeerJ">
        <title>Extensive microbial diversity within the chicken gut microbiome revealed by metagenomics and culture.</title>
        <authorList>
            <person name="Gilroy R."/>
            <person name="Ravi A."/>
            <person name="Getino M."/>
            <person name="Pursley I."/>
            <person name="Horton D.L."/>
            <person name="Alikhan N.F."/>
            <person name="Baker D."/>
            <person name="Gharbi K."/>
            <person name="Hall N."/>
            <person name="Watson M."/>
            <person name="Adriaenssens E.M."/>
            <person name="Foster-Nyarko E."/>
            <person name="Jarju S."/>
            <person name="Secka A."/>
            <person name="Antonio M."/>
            <person name="Oren A."/>
            <person name="Chaudhuri R.R."/>
            <person name="La Ragione R."/>
            <person name="Hildebrand F."/>
            <person name="Pallen M.J."/>
        </authorList>
    </citation>
    <scope>NUCLEOTIDE SEQUENCE</scope>
    <source>
        <strain evidence="13">1748</strain>
    </source>
</reference>
<keyword evidence="6 9" id="KW-0342">GTP-binding</keyword>
<dbReference type="InterPro" id="IPR006073">
    <property type="entry name" value="GTP-bd"/>
</dbReference>
<evidence type="ECO:0000256" key="11">
    <source>
        <dbReference type="RuleBase" id="RU004481"/>
    </source>
</evidence>
<feature type="domain" description="EngA-type G" evidence="12">
    <location>
        <begin position="5"/>
        <end position="169"/>
    </location>
</feature>
<comment type="function">
    <text evidence="8 9 11">GTPase that plays an essential role in the late steps of ribosome biogenesis.</text>
</comment>
<dbReference type="InterPro" id="IPR016484">
    <property type="entry name" value="GTPase_Der"/>
</dbReference>
<evidence type="ECO:0000313" key="14">
    <source>
        <dbReference type="Proteomes" id="UP000823629"/>
    </source>
</evidence>
<feature type="domain" description="EngA-type G" evidence="12">
    <location>
        <begin position="177"/>
        <end position="352"/>
    </location>
</feature>
<feature type="binding site" evidence="9">
    <location>
        <begin position="58"/>
        <end position="62"/>
    </location>
    <ligand>
        <name>GTP</name>
        <dbReference type="ChEBI" id="CHEBI:37565"/>
        <label>1</label>
    </ligand>
</feature>
<dbReference type="GO" id="GO:0042254">
    <property type="term" value="P:ribosome biogenesis"/>
    <property type="evidence" value="ECO:0007669"/>
    <property type="project" value="UniProtKB-KW"/>
</dbReference>
<dbReference type="PANTHER" id="PTHR43834:SF6">
    <property type="entry name" value="GTPASE DER"/>
    <property type="match status" value="1"/>
</dbReference>
<accession>A0A9D9D9R2</accession>
<feature type="binding site" evidence="9">
    <location>
        <begin position="295"/>
        <end position="298"/>
    </location>
    <ligand>
        <name>GTP</name>
        <dbReference type="ChEBI" id="CHEBI:37565"/>
        <label>2</label>
    </ligand>
</feature>
<reference evidence="13" key="1">
    <citation type="submission" date="2020-10" db="EMBL/GenBank/DDBJ databases">
        <authorList>
            <person name="Gilroy R."/>
        </authorList>
    </citation>
    <scope>NUCLEOTIDE SEQUENCE</scope>
    <source>
        <strain evidence="13">1748</strain>
    </source>
</reference>
<dbReference type="EMBL" id="JADING010000104">
    <property type="protein sequence ID" value="MBO8414555.1"/>
    <property type="molecule type" value="Genomic_DNA"/>
</dbReference>
<keyword evidence="3 9" id="KW-0690">Ribosome biogenesis</keyword>
<keyword evidence="4 11" id="KW-0677">Repeat</keyword>
<feature type="binding site" evidence="9">
    <location>
        <begin position="183"/>
        <end position="190"/>
    </location>
    <ligand>
        <name>GTP</name>
        <dbReference type="ChEBI" id="CHEBI:37565"/>
        <label>2</label>
    </ligand>
</feature>
<evidence type="ECO:0000256" key="4">
    <source>
        <dbReference type="ARBA" id="ARBA00022737"/>
    </source>
</evidence>
<evidence type="ECO:0000256" key="2">
    <source>
        <dbReference type="ARBA" id="ARBA00020953"/>
    </source>
</evidence>
<dbReference type="PRINTS" id="PR00449">
    <property type="entry name" value="RASTRNSFRMNG"/>
</dbReference>
<dbReference type="InterPro" id="IPR005225">
    <property type="entry name" value="Small_GTP-bd"/>
</dbReference>
<evidence type="ECO:0000256" key="6">
    <source>
        <dbReference type="ARBA" id="ARBA00023134"/>
    </source>
</evidence>
<dbReference type="GO" id="GO:0043022">
    <property type="term" value="F:ribosome binding"/>
    <property type="evidence" value="ECO:0007669"/>
    <property type="project" value="TreeGrafter"/>
</dbReference>
<comment type="caution">
    <text evidence="9">Lacks conserved residue(s) required for the propagation of feature annotation.</text>
</comment>
<dbReference type="PROSITE" id="PS51712">
    <property type="entry name" value="G_ENGA"/>
    <property type="match status" value="2"/>
</dbReference>
<dbReference type="CDD" id="cd01894">
    <property type="entry name" value="EngA1"/>
    <property type="match status" value="1"/>
</dbReference>
<evidence type="ECO:0000256" key="7">
    <source>
        <dbReference type="ARBA" id="ARBA00032345"/>
    </source>
</evidence>
<dbReference type="InterPro" id="IPR031166">
    <property type="entry name" value="G_ENGA"/>
</dbReference>
<comment type="similarity">
    <text evidence="1 9 10 11">Belongs to the TRAFAC class TrmE-Era-EngA-EngB-Septin-like GTPase superfamily. EngA (Der) GTPase family.</text>
</comment>
<feature type="binding site" evidence="9">
    <location>
        <begin position="230"/>
        <end position="234"/>
    </location>
    <ligand>
        <name>GTP</name>
        <dbReference type="ChEBI" id="CHEBI:37565"/>
        <label>2</label>
    </ligand>
</feature>
<dbReference type="Gene3D" id="3.40.50.300">
    <property type="entry name" value="P-loop containing nucleotide triphosphate hydrolases"/>
    <property type="match status" value="2"/>
</dbReference>
<dbReference type="NCBIfam" id="TIGR03594">
    <property type="entry name" value="GTPase_EngA"/>
    <property type="match status" value="1"/>
</dbReference>
<evidence type="ECO:0000313" key="13">
    <source>
        <dbReference type="EMBL" id="MBO8414555.1"/>
    </source>
</evidence>
<evidence type="ECO:0000256" key="3">
    <source>
        <dbReference type="ARBA" id="ARBA00022517"/>
    </source>
</evidence>
<dbReference type="Pfam" id="PF01926">
    <property type="entry name" value="MMR_HSR1"/>
    <property type="match status" value="2"/>
</dbReference>
<dbReference type="FunFam" id="3.40.50.300:FF:000040">
    <property type="entry name" value="GTPase Der"/>
    <property type="match status" value="1"/>
</dbReference>
<evidence type="ECO:0000256" key="9">
    <source>
        <dbReference type="HAMAP-Rule" id="MF_00195"/>
    </source>
</evidence>
<dbReference type="InterPro" id="IPR015946">
    <property type="entry name" value="KH_dom-like_a/b"/>
</dbReference>
<dbReference type="InterPro" id="IPR027417">
    <property type="entry name" value="P-loop_NTPase"/>
</dbReference>
<proteinExistence type="inferred from homology"/>
<feature type="binding site" evidence="9">
    <location>
        <begin position="121"/>
        <end position="124"/>
    </location>
    <ligand>
        <name>GTP</name>
        <dbReference type="ChEBI" id="CHEBI:37565"/>
        <label>1</label>
    </ligand>
</feature>
<dbReference type="NCBIfam" id="TIGR00231">
    <property type="entry name" value="small_GTP"/>
    <property type="match status" value="2"/>
</dbReference>
<dbReference type="Pfam" id="PF14714">
    <property type="entry name" value="KH_dom-like"/>
    <property type="match status" value="1"/>
</dbReference>
<evidence type="ECO:0000256" key="8">
    <source>
        <dbReference type="ARBA" id="ARBA00053470"/>
    </source>
</evidence>
<keyword evidence="5 9" id="KW-0547">Nucleotide-binding</keyword>
<dbReference type="PIRSF" id="PIRSF006485">
    <property type="entry name" value="GTP-binding_EngA"/>
    <property type="match status" value="1"/>
</dbReference>
<dbReference type="GO" id="GO:0005525">
    <property type="term" value="F:GTP binding"/>
    <property type="evidence" value="ECO:0007669"/>
    <property type="project" value="UniProtKB-UniRule"/>
</dbReference>
<protein>
    <recommendedName>
        <fullName evidence="2 9">GTPase Der</fullName>
    </recommendedName>
    <alternativeName>
        <fullName evidence="7 9">GTP-binding protein EngA</fullName>
    </alternativeName>
</protein>